<feature type="compositionally biased region" description="Basic and acidic residues" evidence="3">
    <location>
        <begin position="845"/>
        <end position="858"/>
    </location>
</feature>
<sequence length="2078" mass="225557">MDYDESNLQSHNFQIVGEDKFPASLQSFALPKFELDEHLRLDNLVDTEALLGLQGQGSNWIDFSTGSSAIEFSSTAAECCSISRHNNAWSEATSSESVEMLLKSVGDEEVIIKKTVTMESSANNGSPSANNGSHGVDNPARVIVEDDKKNNQFLQKSDVLVVLDEKRSNSVFTDRLLVNISCQDKSLKDDNVLDDNFFGKEQQVIQSSKDQDADFEDNTDYISCNTISNMSNLGEGCRTISCGQPCNSIEVDSIYHARNSSIKNPLSSYYEAGNLDSCMDAIDKNSGSHGQLVGSSNDDVEGGNLDSCMDASNKNSRPHGQLVGSSNDNVEDATQFLADSHTSAHPTPDTQEFDFQRLSGRPLGFSSEKFESAVDGNLVEDRDDRLEGKVDANKDKASDDCSVLSDVESKSSVPCLNPLPVDADGISIVEKVQDTPPAGLQAAKEVSLNYSSPSKLVQEELVSVDSVKSLHIHLPSPDDTSDTLPKESITESLSTSAVIHSDKKDLGFFGDPAPLLPIDLVPEKATDIASSSYTFNAKVPPESRSKDESGMKLPSKLETTNSLLSQETLGSNSVIEQKVDMPSSCLSVRDFCSSEGNETKCPQGSGLFETGISQDENNLKRIGIGSHCLKDSPINVSTEDHEHAVVQPLCTVQRTDYTSCQNKVPSSTGVNVGNGSSLQQEGNDIGHGSHMEGNRETPLQFEACSSVRTDSVTSENNLISHGNDSYQISIVQSGNPSSTEHNFQSSTVISCRACPEDDSGFKEQNGSFIGCKLEVSGNMALISCENVGMKVDSGNHVSKQTVTTDKGRGFAFDDSTSGNLPEKETESDWKSFQSSQSTDNTQQEKPQEFPKEKEELDFSSKTSNGKSRDASRNSTDRKVGSKRKAKKEAFTPKSSKLDVKYFTGTTKSSGPLNKERQVVEMQGSFTENSAVKTLSFPVHTSSIPDLNSTSSSSSFQQPFTDLQQVQLRAQIFAYGALISGMPPDEAYMVSAFGDTDGGRKLWESMWLASVARCRNLNSPIGAIWMPEQVLKGNNVQSEVPSIVSTKSAMSPDVLNSTVPLPSPLLSISSEGIATNRSRGTSLDFNQTTPPPCPYRPPQLSQCVGANSPWLAQSSRPGPWFASTQGSAHSGIRQHSTAPAAETLNITHTRDLCGPMLPSIQVVSPGMLVSNVGTATLNTEPSLQIEIAKMTEDRGSSKYSLTSHKARKKKKDATAEKPSLLASQTAGDSVAPSNVIKHALPLPNLPLASNLPVRVADGASVSSTMTNITFPAHYQIICSNSNSNNHHQRTFFSEETCNKVEQARQQAEDAAAIAASTVKHSQAIWSQLATQKNSGLVSETEEKLASAAVAAAAAASVAKAATAAAKVACDAALQAKIMADEAINVAKLSTSSQRQECDTLDVGKRLTGLTPISILKGKDNVHGSSTFISAAREAARRRVESASAATKRAENLDAILKAAELAAEAVAQAGTIISMGDLLPFTLSDLVDTGSEDFWKNHHFTSTKLVESSTLQVEEHSGLQSANKLDTSAKQFDEHFQDVKEMEKIAHKETLSSLNEIQKQNDATFQGNLLNAEHESDHSLKHLSMQRGSIVEVMSNEDCLKGAWFSARVLDIKDNQVYVCYKDVSINEGELKEWIVLESDQGKPPRIRTPHSTTAVKHEGTRKRRREHLGSYLFAVGDHVDAWIHDRWWEGSVAEKCPGDETKLIVHLPARSDKQVVQAWNLRPSLIWSNGQWMEWSLPGEKLVKPLEGDTPQVKRQRLGRRIASTEVDGGGISKHSKDIQFEESRKPEDPESLKLSAKDANFSIGRQNVSGQSTSDTCKIKRTGLQKEGSRVVFGIPKPGKKRKFMDVSKHYVADKSENTSKGNDSIKFTRYLMPQTSRVLRNSTEVDTKGKKNNENKSKGVVKAESLKSLQTRSQAQKERSLSITFDGEHTAQASGASSFTGNSNSLEKMDTFEVGSFPNNSELTDVLVVESDSSMQPAPPVRLLKGKKAAGSEIELAVNGKSTLDRTSKSDDRNHENPGKEISEIMEPRRSNRKIQPTSRLLEGLQSSLIITKIPSTAHERKVIRGGSSLRGYKHN</sequence>
<feature type="region of interest" description="Disordered" evidence="3">
    <location>
        <begin position="2003"/>
        <end position="2039"/>
    </location>
</feature>
<feature type="domain" description="QLQ" evidence="4">
    <location>
        <begin position="958"/>
        <end position="993"/>
    </location>
</feature>
<feature type="compositionally biased region" description="Basic and acidic residues" evidence="3">
    <location>
        <begin position="2005"/>
        <end position="2032"/>
    </location>
</feature>
<dbReference type="InterPro" id="IPR008395">
    <property type="entry name" value="Agenet-like_dom"/>
</dbReference>
<feature type="compositionally biased region" description="Basic and acidic residues" evidence="3">
    <location>
        <begin position="1885"/>
        <end position="1899"/>
    </location>
</feature>
<dbReference type="EMBL" id="KZ451906">
    <property type="protein sequence ID" value="PKA64161.1"/>
    <property type="molecule type" value="Genomic_DNA"/>
</dbReference>
<dbReference type="GO" id="GO:0005634">
    <property type="term" value="C:nucleus"/>
    <property type="evidence" value="ECO:0007669"/>
    <property type="project" value="UniProtKB-SubCell"/>
</dbReference>
<dbReference type="GO" id="GO:0005524">
    <property type="term" value="F:ATP binding"/>
    <property type="evidence" value="ECO:0007669"/>
    <property type="project" value="InterPro"/>
</dbReference>
<evidence type="ECO:0000256" key="3">
    <source>
        <dbReference type="SAM" id="MobiDB-lite"/>
    </source>
</evidence>
<evidence type="ECO:0000256" key="1">
    <source>
        <dbReference type="ARBA" id="ARBA00004123"/>
    </source>
</evidence>
<feature type="region of interest" description="Disordered" evidence="3">
    <location>
        <begin position="1193"/>
        <end position="1227"/>
    </location>
</feature>
<feature type="compositionally biased region" description="Polar residues" evidence="3">
    <location>
        <begin position="287"/>
        <end position="297"/>
    </location>
</feature>
<gene>
    <name evidence="5" type="ORF">AXF42_Ash005174</name>
</gene>
<feature type="region of interest" description="Disordered" evidence="3">
    <location>
        <begin position="1884"/>
        <end position="1921"/>
    </location>
</feature>
<evidence type="ECO:0000313" key="6">
    <source>
        <dbReference type="Proteomes" id="UP000236161"/>
    </source>
</evidence>
<keyword evidence="2" id="KW-0539">Nucleus</keyword>
<dbReference type="InterPro" id="IPR055274">
    <property type="entry name" value="SWO1"/>
</dbReference>
<dbReference type="InterPro" id="IPR014002">
    <property type="entry name" value="Agenet_dom_plant"/>
</dbReference>
<dbReference type="InterPro" id="IPR014978">
    <property type="entry name" value="Gln-Leu-Gln_QLQ"/>
</dbReference>
<evidence type="ECO:0000259" key="4">
    <source>
        <dbReference type="PROSITE" id="PS51666"/>
    </source>
</evidence>
<comment type="subcellular location">
    <subcellularLocation>
        <location evidence="1">Nucleus</location>
    </subcellularLocation>
</comment>
<protein>
    <recommendedName>
        <fullName evidence="4">QLQ domain-containing protein</fullName>
    </recommendedName>
</protein>
<feature type="region of interest" description="Disordered" evidence="3">
    <location>
        <begin position="287"/>
        <end position="327"/>
    </location>
</feature>
<feature type="compositionally biased region" description="Basic and acidic residues" evidence="3">
    <location>
        <begin position="1775"/>
        <end position="1792"/>
    </location>
</feature>
<organism evidence="5 6">
    <name type="scientific">Apostasia shenzhenica</name>
    <dbReference type="NCBI Taxonomy" id="1088818"/>
    <lineage>
        <taxon>Eukaryota</taxon>
        <taxon>Viridiplantae</taxon>
        <taxon>Streptophyta</taxon>
        <taxon>Embryophyta</taxon>
        <taxon>Tracheophyta</taxon>
        <taxon>Spermatophyta</taxon>
        <taxon>Magnoliopsida</taxon>
        <taxon>Liliopsida</taxon>
        <taxon>Asparagales</taxon>
        <taxon>Orchidaceae</taxon>
        <taxon>Apostasioideae</taxon>
        <taxon>Apostasia</taxon>
    </lineage>
</organism>
<dbReference type="PROSITE" id="PS51666">
    <property type="entry name" value="QLQ"/>
    <property type="match status" value="1"/>
</dbReference>
<dbReference type="STRING" id="1088818.A0A2I0B8T4"/>
<feature type="compositionally biased region" description="Basic and acidic residues" evidence="3">
    <location>
        <begin position="866"/>
        <end position="879"/>
    </location>
</feature>
<dbReference type="Pfam" id="PF05641">
    <property type="entry name" value="Agenet"/>
    <property type="match status" value="1"/>
</dbReference>
<dbReference type="Proteomes" id="UP000236161">
    <property type="component" value="Unassembled WGS sequence"/>
</dbReference>
<dbReference type="PANTHER" id="PTHR48429:SF1">
    <property type="entry name" value="AGENET DOMAIN-CONTAINING PROTEIN"/>
    <property type="match status" value="1"/>
</dbReference>
<feature type="compositionally biased region" description="Polar residues" evidence="3">
    <location>
        <begin position="830"/>
        <end position="841"/>
    </location>
</feature>
<accession>A0A2I0B8T4</accession>
<feature type="region of interest" description="Disordered" evidence="3">
    <location>
        <begin position="799"/>
        <end position="891"/>
    </location>
</feature>
<feature type="region of interest" description="Disordered" evidence="3">
    <location>
        <begin position="1641"/>
        <end position="1660"/>
    </location>
</feature>
<dbReference type="GO" id="GO:0006355">
    <property type="term" value="P:regulation of DNA-templated transcription"/>
    <property type="evidence" value="ECO:0007669"/>
    <property type="project" value="InterPro"/>
</dbReference>
<evidence type="ECO:0000313" key="5">
    <source>
        <dbReference type="EMBL" id="PKA64161.1"/>
    </source>
</evidence>
<evidence type="ECO:0000256" key="2">
    <source>
        <dbReference type="ARBA" id="ARBA00023242"/>
    </source>
</evidence>
<feature type="region of interest" description="Disordered" evidence="3">
    <location>
        <begin position="119"/>
        <end position="138"/>
    </location>
</feature>
<keyword evidence="6" id="KW-1185">Reference proteome</keyword>
<feature type="region of interest" description="Disordered" evidence="3">
    <location>
        <begin position="1767"/>
        <end position="1793"/>
    </location>
</feature>
<reference evidence="5 6" key="1">
    <citation type="journal article" date="2017" name="Nature">
        <title>The Apostasia genome and the evolution of orchids.</title>
        <authorList>
            <person name="Zhang G.Q."/>
            <person name="Liu K.W."/>
            <person name="Li Z."/>
            <person name="Lohaus R."/>
            <person name="Hsiao Y.Y."/>
            <person name="Niu S.C."/>
            <person name="Wang J.Y."/>
            <person name="Lin Y.C."/>
            <person name="Xu Q."/>
            <person name="Chen L.J."/>
            <person name="Yoshida K."/>
            <person name="Fujiwara S."/>
            <person name="Wang Z.W."/>
            <person name="Zhang Y.Q."/>
            <person name="Mitsuda N."/>
            <person name="Wang M."/>
            <person name="Liu G.H."/>
            <person name="Pecoraro L."/>
            <person name="Huang H.X."/>
            <person name="Xiao X.J."/>
            <person name="Lin M."/>
            <person name="Wu X.Y."/>
            <person name="Wu W.L."/>
            <person name="Chen Y.Y."/>
            <person name="Chang S.B."/>
            <person name="Sakamoto S."/>
            <person name="Ohme-Takagi M."/>
            <person name="Yagi M."/>
            <person name="Zeng S.J."/>
            <person name="Shen C.Y."/>
            <person name="Yeh C.M."/>
            <person name="Luo Y.B."/>
            <person name="Tsai W.C."/>
            <person name="Van de Peer Y."/>
            <person name="Liu Z.J."/>
        </authorList>
    </citation>
    <scope>NUCLEOTIDE SEQUENCE [LARGE SCALE GENOMIC DNA]</scope>
    <source>
        <strain evidence="6">cv. Shenzhen</strain>
        <tissue evidence="5">Stem</tissue>
    </source>
</reference>
<dbReference type="PANTHER" id="PTHR48429">
    <property type="entry name" value="AGENET DOMAIN-CONTAINING PROTEIN"/>
    <property type="match status" value="1"/>
</dbReference>
<feature type="compositionally biased region" description="Low complexity" evidence="3">
    <location>
        <begin position="120"/>
        <end position="133"/>
    </location>
</feature>
<dbReference type="OrthoDB" id="433924at2759"/>
<name>A0A2I0B8T4_9ASPA</name>
<proteinExistence type="predicted"/>
<dbReference type="SMART" id="SM00743">
    <property type="entry name" value="Agenet"/>
    <property type="match status" value="2"/>
</dbReference>